<dbReference type="SUPFAM" id="SSF49879">
    <property type="entry name" value="SMAD/FHA domain"/>
    <property type="match status" value="1"/>
</dbReference>
<dbReference type="RefSeq" id="WP_214092777.1">
    <property type="nucleotide sequence ID" value="NZ_JAHCLR010000015.1"/>
</dbReference>
<evidence type="ECO:0000313" key="4">
    <source>
        <dbReference type="Proteomes" id="UP001519535"/>
    </source>
</evidence>
<organism evidence="3 4">
    <name type="scientific">Mycolicibacter acidiphilus</name>
    <dbReference type="NCBI Taxonomy" id="2835306"/>
    <lineage>
        <taxon>Bacteria</taxon>
        <taxon>Bacillati</taxon>
        <taxon>Actinomycetota</taxon>
        <taxon>Actinomycetes</taxon>
        <taxon>Mycobacteriales</taxon>
        <taxon>Mycobacteriaceae</taxon>
        <taxon>Mycolicibacter</taxon>
    </lineage>
</organism>
<evidence type="ECO:0000256" key="1">
    <source>
        <dbReference type="ARBA" id="ARBA00022553"/>
    </source>
</evidence>
<dbReference type="SMART" id="SM00240">
    <property type="entry name" value="FHA"/>
    <property type="match status" value="1"/>
</dbReference>
<accession>A0ABS5RLT6</accession>
<dbReference type="Pfam" id="PF00498">
    <property type="entry name" value="FHA"/>
    <property type="match status" value="1"/>
</dbReference>
<evidence type="ECO:0000313" key="3">
    <source>
        <dbReference type="EMBL" id="MBS9533899.1"/>
    </source>
</evidence>
<dbReference type="InterPro" id="IPR008984">
    <property type="entry name" value="SMAD_FHA_dom_sf"/>
</dbReference>
<dbReference type="InterPro" id="IPR050923">
    <property type="entry name" value="Cell_Proc_Reg/RNA_Proc"/>
</dbReference>
<reference evidence="3 4" key="1">
    <citation type="submission" date="2021-05" db="EMBL/GenBank/DDBJ databases">
        <title>Mycobacterium acidophilum sp. nov., an extremely acid-tolerant member of the genus Mycobacterium.</title>
        <authorList>
            <person name="Xia J."/>
        </authorList>
    </citation>
    <scope>NUCLEOTIDE SEQUENCE [LARGE SCALE GENOMIC DNA]</scope>
    <source>
        <strain evidence="3 4">M1</strain>
    </source>
</reference>
<keyword evidence="4" id="KW-1185">Reference proteome</keyword>
<proteinExistence type="predicted"/>
<dbReference type="InterPro" id="IPR000253">
    <property type="entry name" value="FHA_dom"/>
</dbReference>
<dbReference type="Proteomes" id="UP001519535">
    <property type="component" value="Unassembled WGS sequence"/>
</dbReference>
<dbReference type="PROSITE" id="PS50006">
    <property type="entry name" value="FHA_DOMAIN"/>
    <property type="match status" value="1"/>
</dbReference>
<protein>
    <submittedName>
        <fullName evidence="3">FHA domain-containing protein</fullName>
    </submittedName>
</protein>
<dbReference type="PANTHER" id="PTHR23308">
    <property type="entry name" value="NUCLEAR INHIBITOR OF PROTEIN PHOSPHATASE-1"/>
    <property type="match status" value="1"/>
</dbReference>
<dbReference type="Gene3D" id="2.60.200.20">
    <property type="match status" value="1"/>
</dbReference>
<gene>
    <name evidence="3" type="ORF">KIH27_09915</name>
</gene>
<name>A0ABS5RLT6_9MYCO</name>
<sequence>MTRDSAGRRWEMTTPYTGGLIHDLAADEDTDTAGLLAFDDLPESAAALVVKRGPNAGTRFPLDRPVTVVGRHPNSDIYLEDDTVSRRHVEFHCADDGFRVVDTASLNGTYVNRQPIQSAALAHGDEIQIGNFRLVFLVRPLPG</sequence>
<dbReference type="EMBL" id="JAHCLR010000015">
    <property type="protein sequence ID" value="MBS9533899.1"/>
    <property type="molecule type" value="Genomic_DNA"/>
</dbReference>
<feature type="domain" description="FHA" evidence="2">
    <location>
        <begin position="67"/>
        <end position="116"/>
    </location>
</feature>
<evidence type="ECO:0000259" key="2">
    <source>
        <dbReference type="PROSITE" id="PS50006"/>
    </source>
</evidence>
<keyword evidence="1" id="KW-0597">Phosphoprotein</keyword>
<comment type="caution">
    <text evidence="3">The sequence shown here is derived from an EMBL/GenBank/DDBJ whole genome shotgun (WGS) entry which is preliminary data.</text>
</comment>